<evidence type="ECO:0000313" key="2">
    <source>
        <dbReference type="EMBL" id="ETO23862.1"/>
    </source>
</evidence>
<protein>
    <submittedName>
        <fullName evidence="2">Uncharacterized protein</fullName>
    </submittedName>
</protein>
<accession>X6NEX2</accession>
<comment type="caution">
    <text evidence="2">The sequence shown here is derived from an EMBL/GenBank/DDBJ whole genome shotgun (WGS) entry which is preliminary data.</text>
</comment>
<keyword evidence="3" id="KW-1185">Reference proteome</keyword>
<evidence type="ECO:0000313" key="3">
    <source>
        <dbReference type="Proteomes" id="UP000023152"/>
    </source>
</evidence>
<dbReference type="EMBL" id="ASPP01009649">
    <property type="protein sequence ID" value="ETO23862.1"/>
    <property type="molecule type" value="Genomic_DNA"/>
</dbReference>
<reference evidence="2 3" key="1">
    <citation type="journal article" date="2013" name="Curr. Biol.">
        <title>The Genome of the Foraminiferan Reticulomyxa filosa.</title>
        <authorList>
            <person name="Glockner G."/>
            <person name="Hulsmann N."/>
            <person name="Schleicher M."/>
            <person name="Noegel A.A."/>
            <person name="Eichinger L."/>
            <person name="Gallinger C."/>
            <person name="Pawlowski J."/>
            <person name="Sierra R."/>
            <person name="Euteneuer U."/>
            <person name="Pillet L."/>
            <person name="Moustafa A."/>
            <person name="Platzer M."/>
            <person name="Groth M."/>
            <person name="Szafranski K."/>
            <person name="Schliwa M."/>
        </authorList>
    </citation>
    <scope>NUCLEOTIDE SEQUENCE [LARGE SCALE GENOMIC DNA]</scope>
</reference>
<feature type="region of interest" description="Disordered" evidence="1">
    <location>
        <begin position="1"/>
        <end position="24"/>
    </location>
</feature>
<evidence type="ECO:0000256" key="1">
    <source>
        <dbReference type="SAM" id="MobiDB-lite"/>
    </source>
</evidence>
<dbReference type="Proteomes" id="UP000023152">
    <property type="component" value="Unassembled WGS sequence"/>
</dbReference>
<name>X6NEX2_RETFI</name>
<dbReference type="AlphaFoldDB" id="X6NEX2"/>
<sequence length="186" mass="22220">MEYVSVWSNDNNDKNDNKSNKNKNKIKQSNTFWQLPKTAYSYTTRHILQLNHFGFKKRLLHACALRKRFFWLKKKSIKNHQTKNLIELQQTCWLMRINLCLQKGVFDWLVLPCWGADETVCLAPQKKKQTKLIIKKFFDWLWVGQCCLMRGEEVCLYGAEKKRCRCKKKKSSFSAKVPQYSFVQKK</sequence>
<organism evidence="2 3">
    <name type="scientific">Reticulomyxa filosa</name>
    <dbReference type="NCBI Taxonomy" id="46433"/>
    <lineage>
        <taxon>Eukaryota</taxon>
        <taxon>Sar</taxon>
        <taxon>Rhizaria</taxon>
        <taxon>Retaria</taxon>
        <taxon>Foraminifera</taxon>
        <taxon>Monothalamids</taxon>
        <taxon>Reticulomyxidae</taxon>
        <taxon>Reticulomyxa</taxon>
    </lineage>
</organism>
<gene>
    <name evidence="2" type="ORF">RFI_13304</name>
</gene>
<proteinExistence type="predicted"/>